<protein>
    <recommendedName>
        <fullName evidence="3">ParB N-terminal domain-containing protein</fullName>
    </recommendedName>
</protein>
<evidence type="ECO:0000313" key="2">
    <source>
        <dbReference type="Proteomes" id="UP000472676"/>
    </source>
</evidence>
<evidence type="ECO:0008006" key="3">
    <source>
        <dbReference type="Google" id="ProtNLM"/>
    </source>
</evidence>
<sequence>MVVSASVRKEKLSELLKSKPEGTQKLFYKGRAQTFPVHRISLDLLIFNEHNGRIEAEMLTWMQEHQAPTAYTQEKHDKIKSLLWELNEGRNEATLADLKKKQQQRPGIVSLDGVIIDGNRRAMLLERLGIQEHQPQYLEAIILPDAYADNEKEIVRLETQYQLGEDAKVEYGPIQKYLHARRLRVDLDIKEEEIDSLMGREKGYAARLLAIMQLMDAYLDHIGCPRLYTMLKDADGTKEGMFVDLYSDLKRIEGKNAKVPWVQDEFDQLRLRTIQFDYIRFGEFADAKKSYRAISHQGNSKNFYCHEDIWREFAGEHGKVVDPITATADDLETYIAKNPHHGTKTEAAIARDREWRDTVDSAMKRNFGTAGDKLYYRMEVLKPRELLVKAKLALEKIDIEDDSLIADPDNLTLVRELNQLTYEMKKRFERRG</sequence>
<name>A0A6M2BS85_9GAMM</name>
<dbReference type="EMBL" id="JAAMOW010000004">
    <property type="protein sequence ID" value="NGY04963.1"/>
    <property type="molecule type" value="Genomic_DNA"/>
</dbReference>
<accession>A0A6M2BS85</accession>
<proteinExistence type="predicted"/>
<gene>
    <name evidence="1" type="ORF">G7Y85_09305</name>
</gene>
<keyword evidence="2" id="KW-1185">Reference proteome</keyword>
<reference evidence="1 2" key="1">
    <citation type="journal article" date="2014" name="Int. J. Syst. Evol. Microbiol.">
        <title>Solimonas terrae sp. nov., isolated from soil.</title>
        <authorList>
            <person name="Kim S.J."/>
            <person name="Moon J.Y."/>
            <person name="Weon H.Y."/>
            <person name="Ahn J.H."/>
            <person name="Chen W.M."/>
            <person name="Kwon S.W."/>
        </authorList>
    </citation>
    <scope>NUCLEOTIDE SEQUENCE [LARGE SCALE GENOMIC DNA]</scope>
    <source>
        <strain evidence="1 2">KIS83-12</strain>
    </source>
</reference>
<comment type="caution">
    <text evidence="1">The sequence shown here is derived from an EMBL/GenBank/DDBJ whole genome shotgun (WGS) entry which is preliminary data.</text>
</comment>
<dbReference type="Proteomes" id="UP000472676">
    <property type="component" value="Unassembled WGS sequence"/>
</dbReference>
<dbReference type="RefSeq" id="WP_166255365.1">
    <property type="nucleotide sequence ID" value="NZ_JAAMOW010000004.1"/>
</dbReference>
<dbReference type="AlphaFoldDB" id="A0A6M2BS85"/>
<evidence type="ECO:0000313" key="1">
    <source>
        <dbReference type="EMBL" id="NGY04963.1"/>
    </source>
</evidence>
<organism evidence="1 2">
    <name type="scientific">Solimonas terrae</name>
    <dbReference type="NCBI Taxonomy" id="1396819"/>
    <lineage>
        <taxon>Bacteria</taxon>
        <taxon>Pseudomonadati</taxon>
        <taxon>Pseudomonadota</taxon>
        <taxon>Gammaproteobacteria</taxon>
        <taxon>Nevskiales</taxon>
        <taxon>Nevskiaceae</taxon>
        <taxon>Solimonas</taxon>
    </lineage>
</organism>